<evidence type="ECO:0000256" key="1">
    <source>
        <dbReference type="SAM" id="Phobius"/>
    </source>
</evidence>
<name>A0A955RHR7_9BACT</name>
<dbReference type="Pfam" id="PF05137">
    <property type="entry name" value="PilN"/>
    <property type="match status" value="1"/>
</dbReference>
<keyword evidence="1" id="KW-0472">Membrane</keyword>
<dbReference type="Proteomes" id="UP000782843">
    <property type="component" value="Unassembled WGS sequence"/>
</dbReference>
<dbReference type="InterPro" id="IPR007813">
    <property type="entry name" value="PilN"/>
</dbReference>
<feature type="transmembrane region" description="Helical" evidence="1">
    <location>
        <begin position="21"/>
        <end position="46"/>
    </location>
</feature>
<gene>
    <name evidence="2" type="ORF">KC660_01565</name>
</gene>
<dbReference type="EMBL" id="JAGQLG010000055">
    <property type="protein sequence ID" value="MCA9382077.1"/>
    <property type="molecule type" value="Genomic_DNA"/>
</dbReference>
<sequence length="193" mass="21963">MKQGINLFKTEKVKRKEESDVRYTYVFASLTVLTLSIGALMGMFIWKGTVNRQLDNVNKDISKVEGQIESPENVAIRQKVYELNRKAELIQPIVEKDVNLNKAIDSIRAEIPQDTKLEDIELNDDRILIIGGISKDFRTIGKIIQLFSDSKNFSDFNIESINRVDDKSLLIEGVKFTFSVTFTPDKVVDSTNT</sequence>
<dbReference type="PANTHER" id="PTHR40278">
    <property type="entry name" value="DNA UTILIZATION PROTEIN HOFN"/>
    <property type="match status" value="1"/>
</dbReference>
<dbReference type="InterPro" id="IPR052534">
    <property type="entry name" value="Extracell_DNA_Util/SecSys_Comp"/>
</dbReference>
<keyword evidence="1" id="KW-1133">Transmembrane helix</keyword>
<keyword evidence="1" id="KW-0812">Transmembrane</keyword>
<accession>A0A955RHR7</accession>
<proteinExistence type="predicted"/>
<comment type="caution">
    <text evidence="2">The sequence shown here is derived from an EMBL/GenBank/DDBJ whole genome shotgun (WGS) entry which is preliminary data.</text>
</comment>
<evidence type="ECO:0000313" key="2">
    <source>
        <dbReference type="EMBL" id="MCA9382077.1"/>
    </source>
</evidence>
<evidence type="ECO:0000313" key="3">
    <source>
        <dbReference type="Proteomes" id="UP000782843"/>
    </source>
</evidence>
<reference evidence="2" key="1">
    <citation type="submission" date="2020-04" db="EMBL/GenBank/DDBJ databases">
        <authorList>
            <person name="Zhang T."/>
        </authorList>
    </citation>
    <scope>NUCLEOTIDE SEQUENCE</scope>
    <source>
        <strain evidence="2">HKST-UBA10</strain>
    </source>
</reference>
<dbReference type="AlphaFoldDB" id="A0A955RHR7"/>
<dbReference type="PANTHER" id="PTHR40278:SF1">
    <property type="entry name" value="DNA UTILIZATION PROTEIN HOFN"/>
    <property type="match status" value="1"/>
</dbReference>
<protein>
    <submittedName>
        <fullName evidence="2">PilN domain-containing protein</fullName>
    </submittedName>
</protein>
<organism evidence="2 3">
    <name type="scientific">Candidatus Dojkabacteria bacterium</name>
    <dbReference type="NCBI Taxonomy" id="2099670"/>
    <lineage>
        <taxon>Bacteria</taxon>
        <taxon>Candidatus Dojkabacteria</taxon>
    </lineage>
</organism>
<reference evidence="2" key="2">
    <citation type="journal article" date="2021" name="Microbiome">
        <title>Successional dynamics and alternative stable states in a saline activated sludge microbial community over 9 years.</title>
        <authorList>
            <person name="Wang Y."/>
            <person name="Ye J."/>
            <person name="Ju F."/>
            <person name="Liu L."/>
            <person name="Boyd J.A."/>
            <person name="Deng Y."/>
            <person name="Parks D.H."/>
            <person name="Jiang X."/>
            <person name="Yin X."/>
            <person name="Woodcroft B.J."/>
            <person name="Tyson G.W."/>
            <person name="Hugenholtz P."/>
            <person name="Polz M.F."/>
            <person name="Zhang T."/>
        </authorList>
    </citation>
    <scope>NUCLEOTIDE SEQUENCE</scope>
    <source>
        <strain evidence="2">HKST-UBA10</strain>
    </source>
</reference>